<reference evidence="1" key="1">
    <citation type="journal article" date="2023" name="IScience">
        <title>Live-bearing cockroach genome reveals convergent evolutionary mechanisms linked to viviparity in insects and beyond.</title>
        <authorList>
            <person name="Fouks B."/>
            <person name="Harrison M.C."/>
            <person name="Mikhailova A.A."/>
            <person name="Marchal E."/>
            <person name="English S."/>
            <person name="Carruthers M."/>
            <person name="Jennings E.C."/>
            <person name="Chiamaka E.L."/>
            <person name="Frigard R.A."/>
            <person name="Pippel M."/>
            <person name="Attardo G.M."/>
            <person name="Benoit J.B."/>
            <person name="Bornberg-Bauer E."/>
            <person name="Tobe S.S."/>
        </authorList>
    </citation>
    <scope>NUCLEOTIDE SEQUENCE</scope>
    <source>
        <strain evidence="1">Stay&amp;Tobe</strain>
    </source>
</reference>
<name>A0AAD8E3F9_DIPPU</name>
<accession>A0AAD8E3F9</accession>
<proteinExistence type="predicted"/>
<dbReference type="AlphaFoldDB" id="A0AAD8E3F9"/>
<evidence type="ECO:0000313" key="2">
    <source>
        <dbReference type="Proteomes" id="UP001233999"/>
    </source>
</evidence>
<dbReference type="Proteomes" id="UP001233999">
    <property type="component" value="Unassembled WGS sequence"/>
</dbReference>
<gene>
    <name evidence="1" type="ORF">L9F63_007621</name>
</gene>
<feature type="non-terminal residue" evidence="1">
    <location>
        <position position="1"/>
    </location>
</feature>
<organism evidence="1 2">
    <name type="scientific">Diploptera punctata</name>
    <name type="common">Pacific beetle cockroach</name>
    <dbReference type="NCBI Taxonomy" id="6984"/>
    <lineage>
        <taxon>Eukaryota</taxon>
        <taxon>Metazoa</taxon>
        <taxon>Ecdysozoa</taxon>
        <taxon>Arthropoda</taxon>
        <taxon>Hexapoda</taxon>
        <taxon>Insecta</taxon>
        <taxon>Pterygota</taxon>
        <taxon>Neoptera</taxon>
        <taxon>Polyneoptera</taxon>
        <taxon>Dictyoptera</taxon>
        <taxon>Blattodea</taxon>
        <taxon>Blaberoidea</taxon>
        <taxon>Blaberidae</taxon>
        <taxon>Diplopterinae</taxon>
        <taxon>Diploptera</taxon>
    </lineage>
</organism>
<sequence>LRSLSRGEVANVVIDVSMFSLFLTEFPRRNRTRDSCNQIVTLSGVWYSGKEVGT</sequence>
<feature type="non-terminal residue" evidence="1">
    <location>
        <position position="54"/>
    </location>
</feature>
<reference evidence="1" key="2">
    <citation type="submission" date="2023-05" db="EMBL/GenBank/DDBJ databases">
        <authorList>
            <person name="Fouks B."/>
        </authorList>
    </citation>
    <scope>NUCLEOTIDE SEQUENCE</scope>
    <source>
        <strain evidence="1">Stay&amp;Tobe</strain>
        <tissue evidence="1">Testes</tissue>
    </source>
</reference>
<evidence type="ECO:0000313" key="1">
    <source>
        <dbReference type="EMBL" id="KAJ9575516.1"/>
    </source>
</evidence>
<dbReference type="EMBL" id="JASPKZ010009833">
    <property type="protein sequence ID" value="KAJ9575516.1"/>
    <property type="molecule type" value="Genomic_DNA"/>
</dbReference>
<comment type="caution">
    <text evidence="1">The sequence shown here is derived from an EMBL/GenBank/DDBJ whole genome shotgun (WGS) entry which is preliminary data.</text>
</comment>
<keyword evidence="2" id="KW-1185">Reference proteome</keyword>
<protein>
    <submittedName>
        <fullName evidence="1">Uncharacterized protein</fullName>
    </submittedName>
</protein>